<dbReference type="Proteomes" id="UP000759103">
    <property type="component" value="Unassembled WGS sequence"/>
</dbReference>
<keyword evidence="3" id="KW-1185">Reference proteome</keyword>
<organism evidence="2 3">
    <name type="scientific">Sphingomonas citri</name>
    <dbReference type="NCBI Taxonomy" id="2862499"/>
    <lineage>
        <taxon>Bacteria</taxon>
        <taxon>Pseudomonadati</taxon>
        <taxon>Pseudomonadota</taxon>
        <taxon>Alphaproteobacteria</taxon>
        <taxon>Sphingomonadales</taxon>
        <taxon>Sphingomonadaceae</taxon>
        <taxon>Sphingomonas</taxon>
    </lineage>
</organism>
<evidence type="ECO:0000256" key="1">
    <source>
        <dbReference type="SAM" id="Phobius"/>
    </source>
</evidence>
<keyword evidence="1" id="KW-0472">Membrane</keyword>
<sequence length="64" mass="6795">MSDAQASLVAIASLAFALALFAGWRAHRRTRRADPDAVGWVDWTLVQVVALIALAVSGYVALKG</sequence>
<dbReference type="EMBL" id="JAHXZN010000003">
    <property type="protein sequence ID" value="MBW6531310.1"/>
    <property type="molecule type" value="Genomic_DNA"/>
</dbReference>
<feature type="transmembrane region" description="Helical" evidence="1">
    <location>
        <begin position="38"/>
        <end position="62"/>
    </location>
</feature>
<gene>
    <name evidence="2" type="ORF">KZ820_11245</name>
</gene>
<reference evidence="2 3" key="1">
    <citation type="submission" date="2021-07" db="EMBL/GenBank/DDBJ databases">
        <title>Sphingomonas sp.</title>
        <authorList>
            <person name="Feng G."/>
            <person name="Li J."/>
            <person name="Pan M."/>
        </authorList>
    </citation>
    <scope>NUCLEOTIDE SEQUENCE [LARGE SCALE GENOMIC DNA]</scope>
    <source>
        <strain evidence="2 3">RRHST34</strain>
    </source>
</reference>
<accession>A0ABS7BNY1</accession>
<keyword evidence="1" id="KW-1133">Transmembrane helix</keyword>
<keyword evidence="1" id="KW-0812">Transmembrane</keyword>
<evidence type="ECO:0000313" key="2">
    <source>
        <dbReference type="EMBL" id="MBW6531310.1"/>
    </source>
</evidence>
<comment type="caution">
    <text evidence="2">The sequence shown here is derived from an EMBL/GenBank/DDBJ whole genome shotgun (WGS) entry which is preliminary data.</text>
</comment>
<feature type="transmembrane region" description="Helical" evidence="1">
    <location>
        <begin position="6"/>
        <end position="26"/>
    </location>
</feature>
<dbReference type="RefSeq" id="WP_219748928.1">
    <property type="nucleotide sequence ID" value="NZ_JAHXZN010000003.1"/>
</dbReference>
<protein>
    <submittedName>
        <fullName evidence="2">Uncharacterized protein</fullName>
    </submittedName>
</protein>
<name>A0ABS7BNY1_9SPHN</name>
<proteinExistence type="predicted"/>
<evidence type="ECO:0000313" key="3">
    <source>
        <dbReference type="Proteomes" id="UP000759103"/>
    </source>
</evidence>